<dbReference type="InterPro" id="IPR016024">
    <property type="entry name" value="ARM-type_fold"/>
</dbReference>
<feature type="domain" description="Nuclear condensin complex subunit 3 C-terminal" evidence="9">
    <location>
        <begin position="524"/>
        <end position="870"/>
    </location>
</feature>
<evidence type="ECO:0000313" key="10">
    <source>
        <dbReference type="EMBL" id="KAL2553951.1"/>
    </source>
</evidence>
<dbReference type="GO" id="GO:0051301">
    <property type="term" value="P:cell division"/>
    <property type="evidence" value="ECO:0007669"/>
    <property type="project" value="UniProtKB-KW"/>
</dbReference>
<evidence type="ECO:0000256" key="2">
    <source>
        <dbReference type="ARBA" id="ARBA00006533"/>
    </source>
</evidence>
<dbReference type="PANTHER" id="PTHR14418:SF5">
    <property type="entry name" value="CONDENSIN COMPLEX SUBUNIT 3"/>
    <property type="match status" value="1"/>
</dbReference>
<evidence type="ECO:0000256" key="8">
    <source>
        <dbReference type="SAM" id="MobiDB-lite"/>
    </source>
</evidence>
<dbReference type="Pfam" id="PF12719">
    <property type="entry name" value="Cnd3"/>
    <property type="match status" value="1"/>
</dbReference>
<sequence>MPTAIEESDHDQQRNLAQKIVRVLDDVRSSNATHIRKLKDLSTLRASSPAQFFTAFSKALIPLFNFQRRTASAERMVKFVSLFAFTPDAKNGSNSDEFLENFLRFLLLAAEAASKTARFRACQIISEIIMRLPDDAEVNSELWDEVIECMKSRVGDKVPVVRSFAIRALLRFANESENRDILDLFLQALPFEQNADVRKTIVLSLPPSNETLSTIIDCTLDVSESVRKAAFCVIASKFPLQTLSIRLRTTILQRGLEDRSTAVAKECLKLMKDEWLLKCCNRDPIELLKFLDVETYESVGESVMATLLKEGLVSLQDGQGIRQFLASTSDATEGDCNHSIQLMEAEVALYWRMVCKHLQMEASAKGSDAAMTTGAEAAVYAAEASDHNDLLERVLPAAVSEYVELVNAHIAAGPNYRFASRQLLLLGTMLDFSDASNRKVASAFVQELLHRPLDHELDDNGIEVVIGDGINLGGERDWAAAVAELAKKVHAAAGEFEKVVMGVVEELARPCRERTADCKQWLHSLAVTALLLENISSLGLMRGVAMDPNEILHSLLLAGAKHGHLDVQRAAIRCLGLFGLLERKPSEELVRQLRCSFVKGPSAVTIMASKALLDLGIWHGPHEVDKAMNCNLSSQLRDHRMSWTPVDLSNGSQDLEIELLDLLYAGLERQDWGASAEVDENESIQAILGEGLAKILLLSEKFPGVQASTYHLLLAKLIILYFCSESSELQRLKQCLSVFFEHYPSLSVNHKKCISKAFMPAMRSLWPGINGNATGSTIMVSNMRKRAVQASRFMLQMMQVPLYAKETARPDENDVESLVNQADPSLDFESGEEGLAIRIAVEVASFHAKKTQAEKSYLSAVCRILVLLQFRESEQGAIKLVRQLLNRVSESVAAEKDLLKELWQMAERLREIDGHPDQKLSSDQTNQILGRLELEINLEEGDSMEVPLTPALQSTRPSRARRRARVEEESSSDDELSPTSVAPTNPVVMSTRSQRASKTAAMTKMTAKQTVRIDENDEGDDDDSGSEVTSEDDSDAFD</sequence>
<evidence type="ECO:0000256" key="6">
    <source>
        <dbReference type="ARBA" id="ARBA00023067"/>
    </source>
</evidence>
<feature type="region of interest" description="Disordered" evidence="8">
    <location>
        <begin position="941"/>
        <end position="1038"/>
    </location>
</feature>
<comment type="similarity">
    <text evidence="2">Belongs to the CND3 (condensin subunit 3) family.</text>
</comment>
<organism evidence="10 11">
    <name type="scientific">Forsythia ovata</name>
    <dbReference type="NCBI Taxonomy" id="205694"/>
    <lineage>
        <taxon>Eukaryota</taxon>
        <taxon>Viridiplantae</taxon>
        <taxon>Streptophyta</taxon>
        <taxon>Embryophyta</taxon>
        <taxon>Tracheophyta</taxon>
        <taxon>Spermatophyta</taxon>
        <taxon>Magnoliopsida</taxon>
        <taxon>eudicotyledons</taxon>
        <taxon>Gunneridae</taxon>
        <taxon>Pentapetalae</taxon>
        <taxon>asterids</taxon>
        <taxon>lamiids</taxon>
        <taxon>Lamiales</taxon>
        <taxon>Oleaceae</taxon>
        <taxon>Forsythieae</taxon>
        <taxon>Forsythia</taxon>
    </lineage>
</organism>
<keyword evidence="7" id="KW-0131">Cell cycle</keyword>
<keyword evidence="6" id="KW-0226">DNA condensation</keyword>
<evidence type="ECO:0000313" key="11">
    <source>
        <dbReference type="Proteomes" id="UP001604277"/>
    </source>
</evidence>
<keyword evidence="4" id="KW-0132">Cell division</keyword>
<evidence type="ECO:0000256" key="5">
    <source>
        <dbReference type="ARBA" id="ARBA00022776"/>
    </source>
</evidence>
<evidence type="ECO:0000259" key="9">
    <source>
        <dbReference type="Pfam" id="PF12719"/>
    </source>
</evidence>
<dbReference type="EMBL" id="JBFOLJ010000002">
    <property type="protein sequence ID" value="KAL2553951.1"/>
    <property type="molecule type" value="Genomic_DNA"/>
</dbReference>
<gene>
    <name evidence="10" type="ORF">Fot_07570</name>
</gene>
<dbReference type="PANTHER" id="PTHR14418">
    <property type="entry name" value="CONDENSIN COMPLEX SUBUNIT 3-RELATED"/>
    <property type="match status" value="1"/>
</dbReference>
<dbReference type="InterPro" id="IPR027165">
    <property type="entry name" value="CND3"/>
</dbReference>
<dbReference type="InterPro" id="IPR025977">
    <property type="entry name" value="Cnd3_C"/>
</dbReference>
<evidence type="ECO:0000256" key="1">
    <source>
        <dbReference type="ARBA" id="ARBA00004286"/>
    </source>
</evidence>
<comment type="subcellular location">
    <subcellularLocation>
        <location evidence="1">Chromosome</location>
    </subcellularLocation>
</comment>
<protein>
    <submittedName>
        <fullName evidence="10">ARM repeat superfamily protein</fullName>
    </submittedName>
</protein>
<reference evidence="11" key="1">
    <citation type="submission" date="2024-07" db="EMBL/GenBank/DDBJ databases">
        <title>Two chromosome-level genome assemblies of Korean endemic species Abeliophyllum distichum and Forsythia ovata (Oleaceae).</title>
        <authorList>
            <person name="Jang H."/>
        </authorList>
    </citation>
    <scope>NUCLEOTIDE SEQUENCE [LARGE SCALE GENOMIC DNA]</scope>
</reference>
<evidence type="ECO:0000256" key="7">
    <source>
        <dbReference type="ARBA" id="ARBA00023306"/>
    </source>
</evidence>
<dbReference type="AlphaFoldDB" id="A0ABD1WW69"/>
<evidence type="ECO:0000256" key="4">
    <source>
        <dbReference type="ARBA" id="ARBA00022618"/>
    </source>
</evidence>
<comment type="caution">
    <text evidence="10">The sequence shown here is derived from an EMBL/GenBank/DDBJ whole genome shotgun (WGS) entry which is preliminary data.</text>
</comment>
<keyword evidence="5" id="KW-0498">Mitosis</keyword>
<keyword evidence="3" id="KW-0158">Chromosome</keyword>
<evidence type="ECO:0000256" key="3">
    <source>
        <dbReference type="ARBA" id="ARBA00022454"/>
    </source>
</evidence>
<feature type="compositionally biased region" description="Polar residues" evidence="8">
    <location>
        <begin position="987"/>
        <end position="997"/>
    </location>
</feature>
<dbReference type="InterPro" id="IPR011989">
    <property type="entry name" value="ARM-like"/>
</dbReference>
<name>A0ABD1WW69_9LAMI</name>
<dbReference type="GO" id="GO:0030261">
    <property type="term" value="P:chromosome condensation"/>
    <property type="evidence" value="ECO:0007669"/>
    <property type="project" value="UniProtKB-KW"/>
</dbReference>
<dbReference type="Proteomes" id="UP001604277">
    <property type="component" value="Unassembled WGS sequence"/>
</dbReference>
<proteinExistence type="inferred from homology"/>
<feature type="compositionally biased region" description="Low complexity" evidence="8">
    <location>
        <begin position="998"/>
        <end position="1008"/>
    </location>
</feature>
<keyword evidence="11" id="KW-1185">Reference proteome</keyword>
<accession>A0ABD1WW69</accession>
<dbReference type="GO" id="GO:0005694">
    <property type="term" value="C:chromosome"/>
    <property type="evidence" value="ECO:0007669"/>
    <property type="project" value="UniProtKB-SubCell"/>
</dbReference>
<feature type="compositionally biased region" description="Acidic residues" evidence="8">
    <location>
        <begin position="1015"/>
        <end position="1038"/>
    </location>
</feature>
<dbReference type="SUPFAM" id="SSF48371">
    <property type="entry name" value="ARM repeat"/>
    <property type="match status" value="1"/>
</dbReference>
<dbReference type="Gene3D" id="1.25.10.10">
    <property type="entry name" value="Leucine-rich Repeat Variant"/>
    <property type="match status" value="1"/>
</dbReference>